<evidence type="ECO:0000256" key="5">
    <source>
        <dbReference type="ARBA" id="ARBA00022496"/>
    </source>
</evidence>
<comment type="caution">
    <text evidence="19">The sequence shown here is derived from an EMBL/GenBank/DDBJ whole genome shotgun (WGS) entry which is preliminary data.</text>
</comment>
<comment type="similarity">
    <text evidence="2 14 15">Belongs to the TonB-dependent receptor family.</text>
</comment>
<name>A0P6U7_9PROT</name>
<reference evidence="19 20" key="1">
    <citation type="submission" date="2006-11" db="EMBL/GenBank/DDBJ databases">
        <authorList>
            <person name="Giovannoni S."/>
            <person name="Vergin K."/>
            <person name="Ferriera S."/>
            <person name="Johnson J."/>
            <person name="Kravitz S."/>
            <person name="Beeson K."/>
            <person name="Sutton G."/>
            <person name="Rogers Y.-H."/>
            <person name="Friedman R."/>
            <person name="Frazier M."/>
            <person name="Venter J.C."/>
        </authorList>
    </citation>
    <scope>NUCLEOTIDE SEQUENCE [LARGE SCALE GENOMIC DNA]</scope>
    <source>
        <strain evidence="19 20">HTCC2181</strain>
    </source>
</reference>
<dbReference type="InterPro" id="IPR036942">
    <property type="entry name" value="Beta-barrel_TonB_sf"/>
</dbReference>
<evidence type="ECO:0000313" key="20">
    <source>
        <dbReference type="Proteomes" id="UP000054262"/>
    </source>
</evidence>
<evidence type="ECO:0000256" key="7">
    <source>
        <dbReference type="ARBA" id="ARBA00022729"/>
    </source>
</evidence>
<keyword evidence="9" id="KW-0406">Ion transport</keyword>
<keyword evidence="3 14" id="KW-0813">Transport</keyword>
<dbReference type="OrthoDB" id="9790771at2"/>
<sequence>MNRKRKKGTIKKIIIEAVKLSVVASIPFASIIFAEENIKLVRVEVFSERLSDTNPYRGYNFSGTSSSTKTDALLINVPQAITVIPQEVIKDQSVLSISDSIRYVPGVTSSQGEGNRDAIVFRGNRTTSDLFIDGLRDDIQTYRDLYSTDRIEILKGPNGMIFGRGGAGGVLNRISKKAGWDPVKDVSITYGAWDQKRVTGDYSIGLTDDVAFRINGVYEDGNSYRDGINLERYGFTPTLTIQPSEYTSIYLTTELFKDTRIGDRGVPSAGSGANRKPYNIGDTDQFYGNAALSPNETETAAFNAIIEHTFSNNVKIKNNVRYASYDKFYQNIYASSSVVNGQLNLSGYRDETDRENFINQTDVTIPFSTGPLKHTLLVGAEFVEQDNQNKRLTDAGGITPGAVNASNPIGTGTFTTISRNQDTEISSRAFYLQDQIEITPKWQAIGGLRRDIFDTDYTNLVNSSKVDITDAFWSPRAGLIFKPTRNTSLYASYSLSYTPKSSDQLNGFRGIEDKPTLFEPEKFVNKEVGLKWDIKPDLSFTVAAYILARQNQIADDPNIAGDKVLIDGQETKGLEVSLSGSVTDKWSIIGAYTYQDGEITKAQGTNIAKGSELGETPDHTYSLWNKFEVNNAWSLALGVVGRSSMYAAIPKIGDSTLLPGYTRFDAAVFAKLSENTDFQMNIENLTNKEYAINAHNNNNIVPGAPLSARATLNYSF</sequence>
<dbReference type="PANTHER" id="PTHR32552">
    <property type="entry name" value="FERRICHROME IRON RECEPTOR-RELATED"/>
    <property type="match status" value="1"/>
</dbReference>
<proteinExistence type="inferred from homology"/>
<evidence type="ECO:0000256" key="1">
    <source>
        <dbReference type="ARBA" id="ARBA00004571"/>
    </source>
</evidence>
<evidence type="ECO:0000256" key="16">
    <source>
        <dbReference type="SAM" id="Phobius"/>
    </source>
</evidence>
<dbReference type="Pfam" id="PF07715">
    <property type="entry name" value="Plug"/>
    <property type="match status" value="1"/>
</dbReference>
<feature type="domain" description="TonB-dependent receptor plug" evidence="18">
    <location>
        <begin position="76"/>
        <end position="170"/>
    </location>
</feature>
<dbReference type="GO" id="GO:0015891">
    <property type="term" value="P:siderophore transport"/>
    <property type="evidence" value="ECO:0007669"/>
    <property type="project" value="InterPro"/>
</dbReference>
<evidence type="ECO:0000256" key="10">
    <source>
        <dbReference type="ARBA" id="ARBA00023077"/>
    </source>
</evidence>
<keyword evidence="5" id="KW-0410">Iron transport</keyword>
<dbReference type="PANTHER" id="PTHR32552:SF68">
    <property type="entry name" value="FERRICHROME OUTER MEMBRANE TRANSPORTER_PHAGE RECEPTOR"/>
    <property type="match status" value="1"/>
</dbReference>
<evidence type="ECO:0000256" key="12">
    <source>
        <dbReference type="ARBA" id="ARBA00023170"/>
    </source>
</evidence>
<evidence type="ECO:0000259" key="17">
    <source>
        <dbReference type="Pfam" id="PF00593"/>
    </source>
</evidence>
<feature type="domain" description="TonB-dependent receptor-like beta-barrel" evidence="17">
    <location>
        <begin position="243"/>
        <end position="685"/>
    </location>
</feature>
<dbReference type="Gene3D" id="2.170.130.10">
    <property type="entry name" value="TonB-dependent receptor, plug domain"/>
    <property type="match status" value="1"/>
</dbReference>
<dbReference type="CDD" id="cd01347">
    <property type="entry name" value="ligand_gated_channel"/>
    <property type="match status" value="1"/>
</dbReference>
<dbReference type="GO" id="GO:0009279">
    <property type="term" value="C:cell outer membrane"/>
    <property type="evidence" value="ECO:0007669"/>
    <property type="project" value="UniProtKB-SubCell"/>
</dbReference>
<dbReference type="SUPFAM" id="SSF56935">
    <property type="entry name" value="Porins"/>
    <property type="match status" value="1"/>
</dbReference>
<evidence type="ECO:0000256" key="3">
    <source>
        <dbReference type="ARBA" id="ARBA00022448"/>
    </source>
</evidence>
<evidence type="ECO:0000256" key="4">
    <source>
        <dbReference type="ARBA" id="ARBA00022452"/>
    </source>
</evidence>
<dbReference type="PROSITE" id="PS52016">
    <property type="entry name" value="TONB_DEPENDENT_REC_3"/>
    <property type="match status" value="1"/>
</dbReference>
<keyword evidence="6 14" id="KW-0812">Transmembrane</keyword>
<keyword evidence="4 14" id="KW-1134">Transmembrane beta strand</keyword>
<dbReference type="InterPro" id="IPR010105">
    <property type="entry name" value="TonB_sidphr_rcpt"/>
</dbReference>
<dbReference type="Gene3D" id="2.40.170.20">
    <property type="entry name" value="TonB-dependent receptor, beta-barrel domain"/>
    <property type="match status" value="1"/>
</dbReference>
<keyword evidence="7" id="KW-0732">Signal</keyword>
<dbReference type="InterPro" id="IPR039426">
    <property type="entry name" value="TonB-dep_rcpt-like"/>
</dbReference>
<dbReference type="GO" id="GO:0038023">
    <property type="term" value="F:signaling receptor activity"/>
    <property type="evidence" value="ECO:0007669"/>
    <property type="project" value="InterPro"/>
</dbReference>
<keyword evidence="8" id="KW-0408">Iron</keyword>
<feature type="transmembrane region" description="Helical" evidence="16">
    <location>
        <begin position="12"/>
        <end position="34"/>
    </location>
</feature>
<dbReference type="EMBL" id="AAUX01000001">
    <property type="protein sequence ID" value="EAV47257.1"/>
    <property type="molecule type" value="Genomic_DNA"/>
</dbReference>
<evidence type="ECO:0000313" key="19">
    <source>
        <dbReference type="EMBL" id="EAV47257.1"/>
    </source>
</evidence>
<comment type="subcellular location">
    <subcellularLocation>
        <location evidence="1 14">Cell outer membrane</location>
        <topology evidence="1 14">Multi-pass membrane protein</topology>
    </subcellularLocation>
</comment>
<dbReference type="GO" id="GO:0015344">
    <property type="term" value="F:siderophore uptake transmembrane transporter activity"/>
    <property type="evidence" value="ECO:0007669"/>
    <property type="project" value="TreeGrafter"/>
</dbReference>
<accession>A0P6U7</accession>
<evidence type="ECO:0000256" key="11">
    <source>
        <dbReference type="ARBA" id="ARBA00023136"/>
    </source>
</evidence>
<keyword evidence="11 14" id="KW-0472">Membrane</keyword>
<protein>
    <submittedName>
        <fullName evidence="19">TonB-dependent siderophore receptor</fullName>
    </submittedName>
</protein>
<dbReference type="InterPro" id="IPR000531">
    <property type="entry name" value="Beta-barrel_TonB"/>
</dbReference>
<keyword evidence="20" id="KW-1185">Reference proteome</keyword>
<dbReference type="Proteomes" id="UP000054262">
    <property type="component" value="Unassembled WGS sequence"/>
</dbReference>
<organism evidence="19 20">
    <name type="scientific">Methylophilales bacterium HTCC2181</name>
    <dbReference type="NCBI Taxonomy" id="383631"/>
    <lineage>
        <taxon>Bacteria</taxon>
        <taxon>Pseudomonadati</taxon>
        <taxon>Pseudomonadota</taxon>
        <taxon>Betaproteobacteria</taxon>
        <taxon>Nitrosomonadales</taxon>
        <taxon>OM43 clade</taxon>
    </lineage>
</organism>
<keyword evidence="12 19" id="KW-0675">Receptor</keyword>
<dbReference type="Pfam" id="PF00593">
    <property type="entry name" value="TonB_dep_Rec_b-barrel"/>
    <property type="match status" value="1"/>
</dbReference>
<keyword evidence="16" id="KW-1133">Transmembrane helix</keyword>
<evidence type="ECO:0000259" key="18">
    <source>
        <dbReference type="Pfam" id="PF07715"/>
    </source>
</evidence>
<evidence type="ECO:0000256" key="15">
    <source>
        <dbReference type="RuleBase" id="RU003357"/>
    </source>
</evidence>
<evidence type="ECO:0000256" key="13">
    <source>
        <dbReference type="ARBA" id="ARBA00023237"/>
    </source>
</evidence>
<evidence type="ECO:0000256" key="8">
    <source>
        <dbReference type="ARBA" id="ARBA00023004"/>
    </source>
</evidence>
<evidence type="ECO:0000256" key="14">
    <source>
        <dbReference type="PROSITE-ProRule" id="PRU01360"/>
    </source>
</evidence>
<keyword evidence="10 15" id="KW-0798">TonB box</keyword>
<dbReference type="AlphaFoldDB" id="A0P6U7"/>
<dbReference type="InterPro" id="IPR012910">
    <property type="entry name" value="Plug_dom"/>
</dbReference>
<evidence type="ECO:0000256" key="2">
    <source>
        <dbReference type="ARBA" id="ARBA00009810"/>
    </source>
</evidence>
<gene>
    <name evidence="19" type="ORF">MB2181_04250</name>
</gene>
<evidence type="ECO:0000256" key="9">
    <source>
        <dbReference type="ARBA" id="ARBA00023065"/>
    </source>
</evidence>
<dbReference type="InterPro" id="IPR037066">
    <property type="entry name" value="Plug_dom_sf"/>
</dbReference>
<dbReference type="NCBIfam" id="TIGR01783">
    <property type="entry name" value="TonB-siderophor"/>
    <property type="match status" value="1"/>
</dbReference>
<evidence type="ECO:0000256" key="6">
    <source>
        <dbReference type="ARBA" id="ARBA00022692"/>
    </source>
</evidence>
<keyword evidence="13 14" id="KW-0998">Cell outer membrane</keyword>